<organism evidence="1 2">
    <name type="scientific">Ranitomeya imitator</name>
    <name type="common">mimic poison frog</name>
    <dbReference type="NCBI Taxonomy" id="111125"/>
    <lineage>
        <taxon>Eukaryota</taxon>
        <taxon>Metazoa</taxon>
        <taxon>Chordata</taxon>
        <taxon>Craniata</taxon>
        <taxon>Vertebrata</taxon>
        <taxon>Euteleostomi</taxon>
        <taxon>Amphibia</taxon>
        <taxon>Batrachia</taxon>
        <taxon>Anura</taxon>
        <taxon>Neobatrachia</taxon>
        <taxon>Hyloidea</taxon>
        <taxon>Dendrobatidae</taxon>
        <taxon>Dendrobatinae</taxon>
        <taxon>Ranitomeya</taxon>
    </lineage>
</organism>
<protein>
    <submittedName>
        <fullName evidence="1">Uncharacterized protein</fullName>
    </submittedName>
</protein>
<gene>
    <name evidence="1" type="ORF">RIMI_LOCUS22465505</name>
</gene>
<dbReference type="Proteomes" id="UP001176940">
    <property type="component" value="Unassembled WGS sequence"/>
</dbReference>
<dbReference type="EMBL" id="CAUEEQ010078573">
    <property type="protein sequence ID" value="CAJ0967757.1"/>
    <property type="molecule type" value="Genomic_DNA"/>
</dbReference>
<accession>A0ABN9MMW8</accession>
<keyword evidence="2" id="KW-1185">Reference proteome</keyword>
<name>A0ABN9MMW8_9NEOB</name>
<comment type="caution">
    <text evidence="1">The sequence shown here is derived from an EMBL/GenBank/DDBJ whole genome shotgun (WGS) entry which is preliminary data.</text>
</comment>
<proteinExistence type="predicted"/>
<sequence length="69" mass="8069">MILLKDGIFNRLQRQSKRYRSLANKKFPRASQLLNGVQHNRKPLVSVLFGDLEVSIVFIHYQLNNDVCQ</sequence>
<reference evidence="1" key="1">
    <citation type="submission" date="2023-07" db="EMBL/GenBank/DDBJ databases">
        <authorList>
            <person name="Stuckert A."/>
        </authorList>
    </citation>
    <scope>NUCLEOTIDE SEQUENCE</scope>
</reference>
<evidence type="ECO:0000313" key="2">
    <source>
        <dbReference type="Proteomes" id="UP001176940"/>
    </source>
</evidence>
<evidence type="ECO:0000313" key="1">
    <source>
        <dbReference type="EMBL" id="CAJ0967757.1"/>
    </source>
</evidence>